<dbReference type="GO" id="GO:0048471">
    <property type="term" value="C:perinuclear region of cytoplasm"/>
    <property type="evidence" value="ECO:0007669"/>
    <property type="project" value="TreeGrafter"/>
</dbReference>
<dbReference type="KEGG" id="bdr:105232876"/>
<keyword evidence="2" id="KW-0433">Leucine-rich repeat</keyword>
<reference evidence="6" key="2">
    <citation type="submission" date="2025-04" db="UniProtKB">
        <authorList>
            <consortium name="RefSeq"/>
        </authorList>
    </citation>
    <scope>IDENTIFICATION</scope>
    <source>
        <strain evidence="6">Punador</strain>
    </source>
</reference>
<proteinExistence type="predicted"/>
<dbReference type="GO" id="GO:0005829">
    <property type="term" value="C:cytosol"/>
    <property type="evidence" value="ECO:0007669"/>
    <property type="project" value="TreeGrafter"/>
</dbReference>
<protein>
    <submittedName>
        <fullName evidence="6">protein NLRC3 isoform X1</fullName>
    </submittedName>
</protein>
<dbReference type="OMA" id="YDKRPYK"/>
<sequence>MCENYKLCLQPSEKISNRPFTRLLLDCWQREYDKRPYRKFRFNLLEFEERLRRKFHPVYDFLVIVSFLKKRALCTVRLTGIHLLPYEHDVLQSFIESLVTVCRIELRLMQLPTRFFELLGDRAAHMNVKELILEGTILTTPDIEALHKFIIESKILRHLNVSNCSVTQYNFPLLADAIHKSNSMRSFVCNRLIGKRITLDTFKIAHVVSSLIWQNKLKELEMQNCEFQSRDMEVISEYLETSKSSMRKLNFAYNCIGCDGTEYIFRAVVLSNTLTHLNIGGNKLGTNGGRTVAKYLSSCYLLIYLNITWNQISSDAMNLILTTIKKPIKLHRIEIIGNQFDGKSASILRRLLDAGVLPQEGIDVVPVYDDSIADYRVTRYD</sequence>
<dbReference type="InterPro" id="IPR001611">
    <property type="entry name" value="Leu-rich_rpt"/>
</dbReference>
<dbReference type="GO" id="GO:0005096">
    <property type="term" value="F:GTPase activator activity"/>
    <property type="evidence" value="ECO:0007669"/>
    <property type="project" value="UniProtKB-KW"/>
</dbReference>
<dbReference type="RefSeq" id="XP_011213066.1">
    <property type="nucleotide sequence ID" value="XM_011214764.3"/>
</dbReference>
<dbReference type="InterPro" id="IPR027038">
    <property type="entry name" value="RanGap"/>
</dbReference>
<dbReference type="PANTHER" id="PTHR24113:SF12">
    <property type="entry name" value="RAN GTPASE-ACTIVATING PROTEIN 1"/>
    <property type="match status" value="1"/>
</dbReference>
<dbReference type="EMBL" id="GAKP01014752">
    <property type="protein sequence ID" value="JAC44200.1"/>
    <property type="molecule type" value="Transcribed_RNA"/>
</dbReference>
<dbReference type="GO" id="GO:0005634">
    <property type="term" value="C:nucleus"/>
    <property type="evidence" value="ECO:0007669"/>
    <property type="project" value="TreeGrafter"/>
</dbReference>
<gene>
    <name evidence="6" type="primary">LOC105232876</name>
</gene>
<organism evidence="4">
    <name type="scientific">Bactrocera dorsalis</name>
    <name type="common">Oriental fruit fly</name>
    <name type="synonym">Dacus dorsalis</name>
    <dbReference type="NCBI Taxonomy" id="27457"/>
    <lineage>
        <taxon>Eukaryota</taxon>
        <taxon>Metazoa</taxon>
        <taxon>Ecdysozoa</taxon>
        <taxon>Arthropoda</taxon>
        <taxon>Hexapoda</taxon>
        <taxon>Insecta</taxon>
        <taxon>Pterygota</taxon>
        <taxon>Neoptera</taxon>
        <taxon>Endopterygota</taxon>
        <taxon>Diptera</taxon>
        <taxon>Brachycera</taxon>
        <taxon>Muscomorpha</taxon>
        <taxon>Tephritoidea</taxon>
        <taxon>Tephritidae</taxon>
        <taxon>Bactrocera</taxon>
        <taxon>Bactrocera</taxon>
    </lineage>
</organism>
<evidence type="ECO:0000256" key="3">
    <source>
        <dbReference type="ARBA" id="ARBA00022737"/>
    </source>
</evidence>
<dbReference type="GeneID" id="105232876"/>
<dbReference type="Pfam" id="PF13516">
    <property type="entry name" value="LRR_6"/>
    <property type="match status" value="1"/>
</dbReference>
<dbReference type="InterPro" id="IPR032675">
    <property type="entry name" value="LRR_dom_sf"/>
</dbReference>
<evidence type="ECO:0000313" key="6">
    <source>
        <dbReference type="RefSeq" id="XP_011213066.1"/>
    </source>
</evidence>
<dbReference type="GO" id="GO:0031267">
    <property type="term" value="F:small GTPase binding"/>
    <property type="evidence" value="ECO:0007669"/>
    <property type="project" value="TreeGrafter"/>
</dbReference>
<dbReference type="OrthoDB" id="272549at2759"/>
<dbReference type="SUPFAM" id="SSF52047">
    <property type="entry name" value="RNI-like"/>
    <property type="match status" value="1"/>
</dbReference>
<reference evidence="4" key="1">
    <citation type="journal article" date="2014" name="BMC Genomics">
        <title>Characterizing the developmental transcriptome of the oriental fruit fly, Bactrocera dorsalis (Diptera: Tephritidae) through comparative genomic analysis with Drosophila melanogaster utilizing modENCODE datasets.</title>
        <authorList>
            <person name="Geib S.M."/>
            <person name="Calla B."/>
            <person name="Hall B."/>
            <person name="Hou S."/>
            <person name="Manoukis N.C."/>
        </authorList>
    </citation>
    <scope>NUCLEOTIDE SEQUENCE</scope>
    <source>
        <strain evidence="4">Punador</strain>
    </source>
</reference>
<dbReference type="PANTHER" id="PTHR24113">
    <property type="entry name" value="RAN GTPASE-ACTIVATING PROTEIN 1"/>
    <property type="match status" value="1"/>
</dbReference>
<evidence type="ECO:0000256" key="1">
    <source>
        <dbReference type="ARBA" id="ARBA00022468"/>
    </source>
</evidence>
<dbReference type="GO" id="GO:0006913">
    <property type="term" value="P:nucleocytoplasmic transport"/>
    <property type="evidence" value="ECO:0007669"/>
    <property type="project" value="TreeGrafter"/>
</dbReference>
<name>A0A034VQY8_BACDO</name>
<keyword evidence="3" id="KW-0677">Repeat</keyword>
<dbReference type="Proteomes" id="UP001652620">
    <property type="component" value="Chromosome 3"/>
</dbReference>
<dbReference type="AlphaFoldDB" id="A0A034VQY8"/>
<dbReference type="Gene3D" id="3.80.10.10">
    <property type="entry name" value="Ribonuclease Inhibitor"/>
    <property type="match status" value="2"/>
</dbReference>
<keyword evidence="5" id="KW-1185">Reference proteome</keyword>
<keyword evidence="1" id="KW-0343">GTPase activation</keyword>
<evidence type="ECO:0000256" key="2">
    <source>
        <dbReference type="ARBA" id="ARBA00022614"/>
    </source>
</evidence>
<accession>A0A034VQY8</accession>
<evidence type="ECO:0000313" key="5">
    <source>
        <dbReference type="Proteomes" id="UP001652620"/>
    </source>
</evidence>
<evidence type="ECO:0000313" key="4">
    <source>
        <dbReference type="EMBL" id="JAC44200.1"/>
    </source>
</evidence>